<feature type="chain" id="PRO_5035434545" description="RING-type E3 ubiquitin transferase" evidence="15">
    <location>
        <begin position="25"/>
        <end position="259"/>
    </location>
</feature>
<protein>
    <recommendedName>
        <fullName evidence="4">RING-type E3 ubiquitin transferase</fullName>
        <ecNumber evidence="4">2.3.2.27</ecNumber>
    </recommendedName>
</protein>
<evidence type="ECO:0000256" key="5">
    <source>
        <dbReference type="ARBA" id="ARBA00022679"/>
    </source>
</evidence>
<keyword evidence="6" id="KW-0812">Transmembrane</keyword>
<accession>A0A8N4IBP2</accession>
<evidence type="ECO:0000259" key="16">
    <source>
        <dbReference type="Pfam" id="PF13947"/>
    </source>
</evidence>
<comment type="catalytic activity">
    <reaction evidence="1">
        <text>S-ubiquitinyl-[E2 ubiquitin-conjugating enzyme]-L-cysteine + [acceptor protein]-L-lysine = [E2 ubiquitin-conjugating enzyme]-L-cysteine + N(6)-ubiquitinyl-[acceptor protein]-L-lysine.</text>
        <dbReference type="EC" id="2.3.2.27"/>
    </reaction>
</comment>
<keyword evidence="10" id="KW-0833">Ubl conjugation pathway</keyword>
<dbReference type="RefSeq" id="XP_029117989.1">
    <property type="nucleotide sequence ID" value="XM_029262156.1"/>
</dbReference>
<proteinExistence type="inferred from homology"/>
<keyword evidence="8 15" id="KW-0732">Signal</keyword>
<keyword evidence="5" id="KW-0808">Transferase</keyword>
<name>A0A8N4IBP2_ELAGV</name>
<sequence length="259" mass="28093">MAVSGLLSAIFLLLFQARSKMTLGYKEEDFFTACPPSNWGKGGLEVRYPFRVESSPSHCGAPGLVLSCWGNETLLSLPDWGSHKVIDIDYVESLITIRLGDPWSGCQLQNFSSASLTTTVYTPLMASASLVNCSKAWNYGSGPLREAYGVTPISCLSGAGHFVYMADIDMPMVLLPLDCVVVSTNLVLPELGWELGKSVQRGEVMLRWYLPEIGNICSDCEGAGGRCKFDWTINQASCSFPEQPGLDSSNKNHSAGESL</sequence>
<keyword evidence="13" id="KW-0472">Membrane</keyword>
<evidence type="ECO:0000256" key="8">
    <source>
        <dbReference type="ARBA" id="ARBA00022729"/>
    </source>
</evidence>
<evidence type="ECO:0000256" key="7">
    <source>
        <dbReference type="ARBA" id="ARBA00022723"/>
    </source>
</evidence>
<evidence type="ECO:0000256" key="9">
    <source>
        <dbReference type="ARBA" id="ARBA00022771"/>
    </source>
</evidence>
<dbReference type="PANTHER" id="PTHR46279">
    <property type="entry name" value="RING/U-BOX SUPERFAMILY PROTEIN"/>
    <property type="match status" value="1"/>
</dbReference>
<evidence type="ECO:0000256" key="11">
    <source>
        <dbReference type="ARBA" id="ARBA00022833"/>
    </source>
</evidence>
<feature type="signal peptide" evidence="15">
    <location>
        <begin position="1"/>
        <end position="24"/>
    </location>
</feature>
<keyword evidence="17" id="KW-1185">Reference proteome</keyword>
<evidence type="ECO:0000256" key="4">
    <source>
        <dbReference type="ARBA" id="ARBA00012483"/>
    </source>
</evidence>
<keyword evidence="11" id="KW-0862">Zinc</keyword>
<dbReference type="InterPro" id="IPR046948">
    <property type="entry name" value="ATL20-22-like"/>
</dbReference>
<dbReference type="GO" id="GO:0008270">
    <property type="term" value="F:zinc ion binding"/>
    <property type="evidence" value="ECO:0007669"/>
    <property type="project" value="UniProtKB-KW"/>
</dbReference>
<comment type="pathway">
    <text evidence="3">Protein modification; protein ubiquitination.</text>
</comment>
<dbReference type="InterPro" id="IPR025287">
    <property type="entry name" value="WAK_GUB"/>
</dbReference>
<organism evidence="17 18">
    <name type="scientific">Elaeis guineensis var. tenera</name>
    <name type="common">Oil palm</name>
    <dbReference type="NCBI Taxonomy" id="51953"/>
    <lineage>
        <taxon>Eukaryota</taxon>
        <taxon>Viridiplantae</taxon>
        <taxon>Streptophyta</taxon>
        <taxon>Embryophyta</taxon>
        <taxon>Tracheophyta</taxon>
        <taxon>Spermatophyta</taxon>
        <taxon>Magnoliopsida</taxon>
        <taxon>Liliopsida</taxon>
        <taxon>Arecaceae</taxon>
        <taxon>Arecoideae</taxon>
        <taxon>Cocoseae</taxon>
        <taxon>Elaeidinae</taxon>
        <taxon>Elaeis</taxon>
    </lineage>
</organism>
<evidence type="ECO:0000256" key="6">
    <source>
        <dbReference type="ARBA" id="ARBA00022692"/>
    </source>
</evidence>
<evidence type="ECO:0000256" key="2">
    <source>
        <dbReference type="ARBA" id="ARBA00004167"/>
    </source>
</evidence>
<dbReference type="GO" id="GO:0061630">
    <property type="term" value="F:ubiquitin protein ligase activity"/>
    <property type="evidence" value="ECO:0007669"/>
    <property type="project" value="UniProtKB-EC"/>
</dbReference>
<dbReference type="GO" id="GO:0030247">
    <property type="term" value="F:polysaccharide binding"/>
    <property type="evidence" value="ECO:0007669"/>
    <property type="project" value="InterPro"/>
</dbReference>
<evidence type="ECO:0000256" key="13">
    <source>
        <dbReference type="ARBA" id="ARBA00023136"/>
    </source>
</evidence>
<evidence type="ECO:0000256" key="3">
    <source>
        <dbReference type="ARBA" id="ARBA00004906"/>
    </source>
</evidence>
<dbReference type="Pfam" id="PF13947">
    <property type="entry name" value="GUB_WAK_bind"/>
    <property type="match status" value="1"/>
</dbReference>
<dbReference type="OrthoDB" id="686687at2759"/>
<dbReference type="GO" id="GO:0016020">
    <property type="term" value="C:membrane"/>
    <property type="evidence" value="ECO:0007669"/>
    <property type="project" value="UniProtKB-SubCell"/>
</dbReference>
<dbReference type="EC" id="2.3.2.27" evidence="4"/>
<evidence type="ECO:0000256" key="15">
    <source>
        <dbReference type="SAM" id="SignalP"/>
    </source>
</evidence>
<dbReference type="AlphaFoldDB" id="A0A8N4IBP2"/>
<keyword evidence="9" id="KW-0863">Zinc-finger</keyword>
<evidence type="ECO:0000256" key="14">
    <source>
        <dbReference type="ARBA" id="ARBA00024209"/>
    </source>
</evidence>
<evidence type="ECO:0000256" key="1">
    <source>
        <dbReference type="ARBA" id="ARBA00000900"/>
    </source>
</evidence>
<dbReference type="Proteomes" id="UP000504607">
    <property type="component" value="Unplaced"/>
</dbReference>
<keyword evidence="7" id="KW-0479">Metal-binding</keyword>
<reference evidence="18" key="1">
    <citation type="submission" date="2025-08" db="UniProtKB">
        <authorList>
            <consortium name="RefSeq"/>
        </authorList>
    </citation>
    <scope>IDENTIFICATION</scope>
</reference>
<evidence type="ECO:0000313" key="18">
    <source>
        <dbReference type="RefSeq" id="XP_029117989.1"/>
    </source>
</evidence>
<comment type="subcellular location">
    <subcellularLocation>
        <location evidence="2">Membrane</location>
        <topology evidence="2">Single-pass membrane protein</topology>
    </subcellularLocation>
</comment>
<keyword evidence="12" id="KW-1133">Transmembrane helix</keyword>
<evidence type="ECO:0000256" key="12">
    <source>
        <dbReference type="ARBA" id="ARBA00022989"/>
    </source>
</evidence>
<gene>
    <name evidence="18" type="primary">LOC105036221</name>
</gene>
<feature type="domain" description="Wall-associated receptor kinase galacturonan-binding" evidence="16">
    <location>
        <begin position="42"/>
        <end position="97"/>
    </location>
</feature>
<evidence type="ECO:0000313" key="17">
    <source>
        <dbReference type="Proteomes" id="UP000504607"/>
    </source>
</evidence>
<dbReference type="PANTHER" id="PTHR46279:SF9">
    <property type="entry name" value="OS01G0116300 PROTEIN"/>
    <property type="match status" value="1"/>
</dbReference>
<comment type="similarity">
    <text evidence="14">Belongs to the RING-type zinc finger family. ATL subfamily.</text>
</comment>
<evidence type="ECO:0000256" key="10">
    <source>
        <dbReference type="ARBA" id="ARBA00022786"/>
    </source>
</evidence>